<dbReference type="Proteomes" id="UP000198785">
    <property type="component" value="Unassembled WGS sequence"/>
</dbReference>
<sequence length="230" mass="26718">MPSNDDRYVPKEVTVEFNNFAKQTVRYTLTINNSQPQLRRYEPDKKLRLCIDEQLRYPPYILPEDIQAKLHSGRIATLYILWGLFVFAIIGYFLYAYQTENNGYGWRFLVAYHPLLLSLYMIALFGFIGYMIKGGWYNRAARGSKGMKLLLFGNKTNATVLSATQTGTYINNQPEVKFNLSFMDTKGRTHQASIKKIVNLLNLSYIHKETKTILYLPEEPEVIAFEEDIE</sequence>
<dbReference type="RefSeq" id="WP_093363333.1">
    <property type="nucleotide sequence ID" value="NZ_FOZZ01000001.1"/>
</dbReference>
<keyword evidence="3" id="KW-1185">Reference proteome</keyword>
<feature type="transmembrane region" description="Helical" evidence="1">
    <location>
        <begin position="76"/>
        <end position="97"/>
    </location>
</feature>
<reference evidence="2 3" key="1">
    <citation type="submission" date="2016-10" db="EMBL/GenBank/DDBJ databases">
        <authorList>
            <person name="de Groot N.N."/>
        </authorList>
    </citation>
    <scope>NUCLEOTIDE SEQUENCE [LARGE SCALE GENOMIC DNA]</scope>
    <source>
        <strain evidence="2 3">DSM 22789</strain>
    </source>
</reference>
<evidence type="ECO:0000256" key="1">
    <source>
        <dbReference type="SAM" id="Phobius"/>
    </source>
</evidence>
<keyword evidence="1" id="KW-1133">Transmembrane helix</keyword>
<feature type="transmembrane region" description="Helical" evidence="1">
    <location>
        <begin position="109"/>
        <end position="132"/>
    </location>
</feature>
<keyword evidence="1" id="KW-0472">Membrane</keyword>
<evidence type="ECO:0000313" key="2">
    <source>
        <dbReference type="EMBL" id="SFS34409.1"/>
    </source>
</evidence>
<proteinExistence type="predicted"/>
<organism evidence="2 3">
    <name type="scientific">Sphingobacterium wenxiniae</name>
    <dbReference type="NCBI Taxonomy" id="683125"/>
    <lineage>
        <taxon>Bacteria</taxon>
        <taxon>Pseudomonadati</taxon>
        <taxon>Bacteroidota</taxon>
        <taxon>Sphingobacteriia</taxon>
        <taxon>Sphingobacteriales</taxon>
        <taxon>Sphingobacteriaceae</taxon>
        <taxon>Sphingobacterium</taxon>
    </lineage>
</organism>
<dbReference type="STRING" id="683125.SAMN05660206_101248"/>
<dbReference type="AlphaFoldDB" id="A0A1I6P2I2"/>
<dbReference type="EMBL" id="FOZZ01000001">
    <property type="protein sequence ID" value="SFS34409.1"/>
    <property type="molecule type" value="Genomic_DNA"/>
</dbReference>
<protein>
    <submittedName>
        <fullName evidence="2">Uncharacterized protein</fullName>
    </submittedName>
</protein>
<keyword evidence="1" id="KW-0812">Transmembrane</keyword>
<gene>
    <name evidence="2" type="ORF">SAMN05660206_101248</name>
</gene>
<accession>A0A1I6P2I2</accession>
<evidence type="ECO:0000313" key="3">
    <source>
        <dbReference type="Proteomes" id="UP000198785"/>
    </source>
</evidence>
<name>A0A1I6P2I2_9SPHI</name>
<dbReference type="OrthoDB" id="662998at2"/>